<dbReference type="OrthoDB" id="4164470at2"/>
<keyword evidence="2" id="KW-1185">Reference proteome</keyword>
<dbReference type="RefSeq" id="WP_130336394.1">
    <property type="nucleotide sequence ID" value="NZ_SHLD01000001.1"/>
</dbReference>
<protein>
    <recommendedName>
        <fullName evidence="3">DNA-directed RNA polymerase specialized sigma24 family protein</fullName>
    </recommendedName>
</protein>
<evidence type="ECO:0008006" key="3">
    <source>
        <dbReference type="Google" id="ProtNLM"/>
    </source>
</evidence>
<reference evidence="1 2" key="1">
    <citation type="submission" date="2019-02" db="EMBL/GenBank/DDBJ databases">
        <title>Sequencing the genomes of 1000 actinobacteria strains.</title>
        <authorList>
            <person name="Klenk H.-P."/>
        </authorList>
    </citation>
    <scope>NUCLEOTIDE SEQUENCE [LARGE SCALE GENOMIC DNA]</scope>
    <source>
        <strain evidence="1 2">DSM 45612</strain>
    </source>
</reference>
<evidence type="ECO:0000313" key="2">
    <source>
        <dbReference type="Proteomes" id="UP000294114"/>
    </source>
</evidence>
<evidence type="ECO:0000313" key="1">
    <source>
        <dbReference type="EMBL" id="RZU76009.1"/>
    </source>
</evidence>
<organism evidence="1 2">
    <name type="scientific">Micromonospora kangleipakensis</name>
    <dbReference type="NCBI Taxonomy" id="1077942"/>
    <lineage>
        <taxon>Bacteria</taxon>
        <taxon>Bacillati</taxon>
        <taxon>Actinomycetota</taxon>
        <taxon>Actinomycetes</taxon>
        <taxon>Micromonosporales</taxon>
        <taxon>Micromonosporaceae</taxon>
        <taxon>Micromonospora</taxon>
    </lineage>
</organism>
<dbReference type="AlphaFoldDB" id="A0A4Q8BFQ2"/>
<name>A0A4Q8BFQ2_9ACTN</name>
<gene>
    <name evidence="1" type="ORF">EV384_4605</name>
</gene>
<proteinExistence type="predicted"/>
<dbReference type="EMBL" id="SHLD01000001">
    <property type="protein sequence ID" value="RZU76009.1"/>
    <property type="molecule type" value="Genomic_DNA"/>
</dbReference>
<dbReference type="Proteomes" id="UP000294114">
    <property type="component" value="Unassembled WGS sequence"/>
</dbReference>
<comment type="caution">
    <text evidence="1">The sequence shown here is derived from an EMBL/GenBank/DDBJ whole genome shotgun (WGS) entry which is preliminary data.</text>
</comment>
<accession>A0A4Q8BFQ2</accession>
<sequence length="243" mass="25988">MPISAIAAADRAFALLVRGPDPLQLDGRDVPGLPRRRLTLDTVRDLLVGGVDTGVSDAVWRILSAHARADGPAWVVGAVGVAVPGLTLIASRLAHGFAKQADDIGSEVVAGFLQALRGDDLKGPRVWLRLCWTAWRTGHAARRTETTLELPHDLPVGSRTPRFPYGHPDLVLARAVTAGVITAEQAELIGATRLGGTLVDHLAAELDVSAPVIRMRRRRAEQTLAAAIHRGDLAVRANRARPR</sequence>